<keyword evidence="1" id="KW-0963">Cytoplasm</keyword>
<dbReference type="InterPro" id="IPR046947">
    <property type="entry name" value="LytR-like"/>
</dbReference>
<evidence type="ECO:0000256" key="1">
    <source>
        <dbReference type="ARBA" id="ARBA00022490"/>
    </source>
</evidence>
<evidence type="ECO:0000259" key="5">
    <source>
        <dbReference type="PROSITE" id="PS50930"/>
    </source>
</evidence>
<reference evidence="6 7" key="1">
    <citation type="journal article" date="2017" name="Int. J. Syst. Evol. Microbiol.">
        <title>Jeotgalibaca porci sp. nov. and Jeotgalibaca arthritidis sp. nov., isolated from pigs, and emended description of the genus Jeotgalibaca.</title>
        <authorList>
            <person name="Zamora L."/>
            <person name="Perez-Sancho M."/>
            <person name="Dominguez L."/>
            <person name="Fernandez-Garayzabal J.F."/>
            <person name="Vela A.I."/>
        </authorList>
    </citation>
    <scope>NUCLEOTIDE SEQUENCE [LARGE SCALE GENOMIC DNA]</scope>
    <source>
        <strain evidence="6 7">CECT 9157</strain>
    </source>
</reference>
<name>A0A6G7KA03_9LACT</name>
<keyword evidence="7" id="KW-1185">Reference proteome</keyword>
<feature type="domain" description="HTH LytTR-type" evidence="5">
    <location>
        <begin position="60"/>
        <end position="143"/>
    </location>
</feature>
<dbReference type="EMBL" id="CP049740">
    <property type="protein sequence ID" value="QII82093.1"/>
    <property type="molecule type" value="Genomic_DNA"/>
</dbReference>
<dbReference type="PROSITE" id="PS50930">
    <property type="entry name" value="HTH_LYTTR"/>
    <property type="match status" value="1"/>
</dbReference>
<evidence type="ECO:0000256" key="4">
    <source>
        <dbReference type="ARBA" id="ARBA00023163"/>
    </source>
</evidence>
<dbReference type="Gene3D" id="2.40.50.1020">
    <property type="entry name" value="LytTr DNA-binding domain"/>
    <property type="match status" value="1"/>
</dbReference>
<keyword evidence="4" id="KW-0804">Transcription</keyword>
<dbReference type="GO" id="GO:0003677">
    <property type="term" value="F:DNA binding"/>
    <property type="evidence" value="ECO:0007669"/>
    <property type="project" value="UniProtKB-KW"/>
</dbReference>
<dbReference type="AlphaFoldDB" id="A0A6G7KA03"/>
<dbReference type="InterPro" id="IPR007492">
    <property type="entry name" value="LytTR_DNA-bd_dom"/>
</dbReference>
<keyword evidence="3" id="KW-0238">DNA-binding</keyword>
<evidence type="ECO:0000256" key="2">
    <source>
        <dbReference type="ARBA" id="ARBA00023015"/>
    </source>
</evidence>
<dbReference type="RefSeq" id="WP_166162135.1">
    <property type="nucleotide sequence ID" value="NZ_CP049740.1"/>
</dbReference>
<dbReference type="Pfam" id="PF04397">
    <property type="entry name" value="LytTR"/>
    <property type="match status" value="1"/>
</dbReference>
<sequence length="143" mass="16766">MEVDLQIENELKDNLVILTTKEKTKNIQDIVSYIKTRRYFVDGLVNDQKLFIPVDHFINFYSSQKKVFGCTNQSELVINYRLYELEKSLPENFIRISNTEIINLDVVKELQLTANGLTTVIFQNGKITTSSRRYLKKIKERLS</sequence>
<evidence type="ECO:0000313" key="7">
    <source>
        <dbReference type="Proteomes" id="UP000501451"/>
    </source>
</evidence>
<accession>A0A6G7KA03</accession>
<dbReference type="KEGG" id="jar:G7057_06355"/>
<dbReference type="SMART" id="SM00850">
    <property type="entry name" value="LytTR"/>
    <property type="match status" value="1"/>
</dbReference>
<dbReference type="GO" id="GO:0000156">
    <property type="term" value="F:phosphorelay response regulator activity"/>
    <property type="evidence" value="ECO:0007669"/>
    <property type="project" value="InterPro"/>
</dbReference>
<protein>
    <submittedName>
        <fullName evidence="6">LytTR family transcriptional regulator</fullName>
    </submittedName>
</protein>
<evidence type="ECO:0000256" key="3">
    <source>
        <dbReference type="ARBA" id="ARBA00023125"/>
    </source>
</evidence>
<dbReference type="PANTHER" id="PTHR37299">
    <property type="entry name" value="TRANSCRIPTIONAL REGULATOR-RELATED"/>
    <property type="match status" value="1"/>
</dbReference>
<keyword evidence="2" id="KW-0805">Transcription regulation</keyword>
<evidence type="ECO:0000313" key="6">
    <source>
        <dbReference type="EMBL" id="QII82093.1"/>
    </source>
</evidence>
<organism evidence="6 7">
    <name type="scientific">Jeotgalibaca arthritidis</name>
    <dbReference type="NCBI Taxonomy" id="1868794"/>
    <lineage>
        <taxon>Bacteria</taxon>
        <taxon>Bacillati</taxon>
        <taxon>Bacillota</taxon>
        <taxon>Bacilli</taxon>
        <taxon>Lactobacillales</taxon>
        <taxon>Carnobacteriaceae</taxon>
        <taxon>Jeotgalibaca</taxon>
    </lineage>
</organism>
<dbReference type="Proteomes" id="UP000501451">
    <property type="component" value="Chromosome"/>
</dbReference>
<proteinExistence type="predicted"/>
<gene>
    <name evidence="6" type="ORF">G7057_06355</name>
</gene>
<dbReference type="PANTHER" id="PTHR37299:SF2">
    <property type="entry name" value="HTH LYTTR-TYPE DOMAIN-CONTAINING PROTEIN"/>
    <property type="match status" value="1"/>
</dbReference>